<dbReference type="RefSeq" id="WP_344569305.1">
    <property type="nucleotide sequence ID" value="NZ_BAAATG010000060.1"/>
</dbReference>
<dbReference type="EMBL" id="JBHSKN010000002">
    <property type="protein sequence ID" value="MFC5238762.1"/>
    <property type="molecule type" value="Genomic_DNA"/>
</dbReference>
<comment type="subcellular location">
    <subcellularLocation>
        <location evidence="1">Membrane</location>
        <topology evidence="1">Multi-pass membrane protein</topology>
    </subcellularLocation>
</comment>
<dbReference type="PANTHER" id="PTHR42723:SF1">
    <property type="entry name" value="CHLOROPHYLL SYNTHASE, CHLOROPLASTIC"/>
    <property type="match status" value="1"/>
</dbReference>
<evidence type="ECO:0000313" key="6">
    <source>
        <dbReference type="Proteomes" id="UP001596035"/>
    </source>
</evidence>
<dbReference type="EC" id="2.5.1.-" evidence="5"/>
<reference evidence="6" key="1">
    <citation type="journal article" date="2019" name="Int. J. Syst. Evol. Microbiol.">
        <title>The Global Catalogue of Microorganisms (GCM) 10K type strain sequencing project: providing services to taxonomists for standard genome sequencing and annotation.</title>
        <authorList>
            <consortium name="The Broad Institute Genomics Platform"/>
            <consortium name="The Broad Institute Genome Sequencing Center for Infectious Disease"/>
            <person name="Wu L."/>
            <person name="Ma J."/>
        </authorList>
    </citation>
    <scope>NUCLEOTIDE SEQUENCE [LARGE SCALE GENOMIC DNA]</scope>
    <source>
        <strain evidence="6">CGMCC 4.7131</strain>
    </source>
</reference>
<evidence type="ECO:0000256" key="4">
    <source>
        <dbReference type="ARBA" id="ARBA00023136"/>
    </source>
</evidence>
<organism evidence="5 6">
    <name type="scientific">Streptomyces atrovirens</name>
    <dbReference type="NCBI Taxonomy" id="285556"/>
    <lineage>
        <taxon>Bacteria</taxon>
        <taxon>Bacillati</taxon>
        <taxon>Actinomycetota</taxon>
        <taxon>Actinomycetes</taxon>
        <taxon>Kitasatosporales</taxon>
        <taxon>Streptomycetaceae</taxon>
        <taxon>Streptomyces</taxon>
    </lineage>
</organism>
<keyword evidence="4" id="KW-0472">Membrane</keyword>
<keyword evidence="3" id="KW-1133">Transmembrane helix</keyword>
<dbReference type="InterPro" id="IPR044878">
    <property type="entry name" value="UbiA_sf"/>
</dbReference>
<sequence>MRSGDLARLVRAPAALTVPGDVLAGAAASGRPPHPATLVTAASSVCLYWAGMALNDWADRDLDAGERPERPVPSGRVTPQAALTVACGLTGAGLSLAALAQGRRGLTTALPLTGVVWLYDLVLKNTAWGPGGMAAARMLNVLRGAARGKALHALPAAAVIGLHTYAVTRLSRHEVDGGPRSAPAAALAVSGLIGVGTALTGRRDGPADRELLALAYVCCCAPAQLGAVRTPTASAVRRAVGAGIHALLPLQSALIAGSGFRKTALTVAAACPPARLLTRKAAVT</sequence>
<gene>
    <name evidence="5" type="ORF">ACFPWV_02295</name>
</gene>
<name>A0ABW0DJ11_9ACTN</name>
<evidence type="ECO:0000256" key="2">
    <source>
        <dbReference type="ARBA" id="ARBA00022692"/>
    </source>
</evidence>
<protein>
    <submittedName>
        <fullName evidence="5">SCO3242 family prenyltransferase</fullName>
        <ecNumber evidence="5">2.5.1.-</ecNumber>
    </submittedName>
</protein>
<dbReference type="Gene3D" id="1.10.357.140">
    <property type="entry name" value="UbiA prenyltransferase"/>
    <property type="match status" value="1"/>
</dbReference>
<keyword evidence="6" id="KW-1185">Reference proteome</keyword>
<evidence type="ECO:0000313" key="5">
    <source>
        <dbReference type="EMBL" id="MFC5238762.1"/>
    </source>
</evidence>
<dbReference type="NCBIfam" id="NF045897">
    <property type="entry name" value="SCO3242_trans"/>
    <property type="match status" value="1"/>
</dbReference>
<dbReference type="Pfam" id="PF01040">
    <property type="entry name" value="UbiA"/>
    <property type="match status" value="1"/>
</dbReference>
<evidence type="ECO:0000256" key="1">
    <source>
        <dbReference type="ARBA" id="ARBA00004141"/>
    </source>
</evidence>
<proteinExistence type="predicted"/>
<keyword evidence="5" id="KW-0808">Transferase</keyword>
<dbReference type="Proteomes" id="UP001596035">
    <property type="component" value="Unassembled WGS sequence"/>
</dbReference>
<dbReference type="InterPro" id="IPR000537">
    <property type="entry name" value="UbiA_prenyltransferase"/>
</dbReference>
<dbReference type="InterPro" id="IPR050475">
    <property type="entry name" value="Prenyltransferase_related"/>
</dbReference>
<keyword evidence="2" id="KW-0812">Transmembrane</keyword>
<accession>A0ABW0DJ11</accession>
<dbReference type="GO" id="GO:0016740">
    <property type="term" value="F:transferase activity"/>
    <property type="evidence" value="ECO:0007669"/>
    <property type="project" value="UniProtKB-KW"/>
</dbReference>
<evidence type="ECO:0000256" key="3">
    <source>
        <dbReference type="ARBA" id="ARBA00022989"/>
    </source>
</evidence>
<dbReference type="PANTHER" id="PTHR42723">
    <property type="entry name" value="CHLOROPHYLL SYNTHASE"/>
    <property type="match status" value="1"/>
</dbReference>
<dbReference type="CDD" id="cd13964">
    <property type="entry name" value="PT_UbiA_1"/>
    <property type="match status" value="1"/>
</dbReference>
<comment type="caution">
    <text evidence="5">The sequence shown here is derived from an EMBL/GenBank/DDBJ whole genome shotgun (WGS) entry which is preliminary data.</text>
</comment>